<dbReference type="AlphaFoldDB" id="Q8C8P9"/>
<evidence type="ECO:0000313" key="1">
    <source>
        <dbReference type="EMBL" id="BAC32046.1"/>
    </source>
</evidence>
<sequence length="130" mass="13998">MSQPRSKLSSPHFRSLQPTQTSTCQFHFDFLVLVVFFHSLPFLKYSSSCGVGEEGGKETGTKLLFSGCLQMNLPLGCPTWKGCQVLGLAPEAVVRPAVVKTAMSLGSVLGMGEGTKGYLKAAQQGLELMR</sequence>
<reference evidence="1" key="8">
    <citation type="journal article" date="2005" name="Science">
        <title>Antisense Transcription in the Mammalian Transcriptome.</title>
        <authorList>
            <consortium name="RIKEN Genome Exploration Research Group and Genome Science Group (Genome Network Project Core Group) and the FANTOM Consortium"/>
        </authorList>
    </citation>
    <scope>NUCLEOTIDE SEQUENCE</scope>
    <source>
        <strain evidence="1">C57BL/6J</strain>
        <tissue evidence="1">Retina</tissue>
    </source>
</reference>
<reference evidence="1" key="2">
    <citation type="journal article" date="2000" name="Genome Res.">
        <title>Normalization and subtraction of cap-trapper-selected cDNAs to prepare full-length cDNA libraries for rapid discovery of new genes.</title>
        <authorList>
            <person name="Carninci P."/>
            <person name="Shibata Y."/>
            <person name="Hayatsu N."/>
            <person name="Sugahara Y."/>
            <person name="Shibata K."/>
            <person name="Itoh M."/>
            <person name="Konno H."/>
            <person name="Okazaki Y."/>
            <person name="Muramatsu M."/>
            <person name="Hayashizaki Y."/>
        </authorList>
    </citation>
    <scope>NUCLEOTIDE SEQUENCE</scope>
    <source>
        <strain evidence="1">C57BL/6J</strain>
        <tissue evidence="1">Retina</tissue>
    </source>
</reference>
<proteinExistence type="evidence at transcript level"/>
<dbReference type="MGI" id="MGI:5011544">
    <property type="gene designation" value="Gm19359"/>
</dbReference>
<organism evidence="1">
    <name type="scientific">Mus musculus</name>
    <name type="common">Mouse</name>
    <dbReference type="NCBI Taxonomy" id="10090"/>
    <lineage>
        <taxon>Eukaryota</taxon>
        <taxon>Metazoa</taxon>
        <taxon>Chordata</taxon>
        <taxon>Craniata</taxon>
        <taxon>Vertebrata</taxon>
        <taxon>Euteleostomi</taxon>
        <taxon>Mammalia</taxon>
        <taxon>Eutheria</taxon>
        <taxon>Euarchontoglires</taxon>
        <taxon>Glires</taxon>
        <taxon>Rodentia</taxon>
        <taxon>Myomorpha</taxon>
        <taxon>Muroidea</taxon>
        <taxon>Muridae</taxon>
        <taxon>Murinae</taxon>
        <taxon>Mus</taxon>
        <taxon>Mus</taxon>
    </lineage>
</organism>
<gene>
    <name evidence="2" type="primary">Gm19359</name>
</gene>
<reference evidence="1" key="7">
    <citation type="journal article" date="2005" name="Science">
        <title>The Transcriptional Landscape of the Mammalian Genome.</title>
        <authorList>
            <consortium name="The FANTOM Consortium"/>
            <consortium name="Riken Genome Exploration Research Group and Genome Science Group (Genome Network Project Core Group)"/>
        </authorList>
    </citation>
    <scope>NUCLEOTIDE SEQUENCE</scope>
    <source>
        <strain evidence="1">C57BL/6J</strain>
        <tissue evidence="1">Retina</tissue>
    </source>
</reference>
<accession>Q8C8P9</accession>
<protein>
    <submittedName>
        <fullName evidence="1">Uncharacterized protein</fullName>
    </submittedName>
</protein>
<name>Q8C8P9_MOUSE</name>
<dbReference type="AGR" id="MGI:5011544"/>
<dbReference type="EMBL" id="AK044714">
    <property type="protein sequence ID" value="BAC32046.1"/>
    <property type="molecule type" value="mRNA"/>
</dbReference>
<reference evidence="1" key="3">
    <citation type="journal article" date="2000" name="Genome Res.">
        <title>RIKEN integrated sequence analysis (RISA) system--384-format sequencing pipeline with 384 multicapillary sequencer.</title>
        <authorList>
            <person name="Shibata K."/>
            <person name="Itoh M."/>
            <person name="Aizawa K."/>
            <person name="Nagaoka S."/>
            <person name="Sasaki N."/>
            <person name="Carninci P."/>
            <person name="Konno H."/>
            <person name="Akiyama J."/>
            <person name="Nishi K."/>
            <person name="Kitsunai T."/>
            <person name="Tashiro H."/>
            <person name="Itoh M."/>
            <person name="Sumi N."/>
            <person name="Ishii Y."/>
            <person name="Nakamura S."/>
            <person name="Hazama M."/>
            <person name="Nishine T."/>
            <person name="Harada A."/>
            <person name="Yamamoto R."/>
            <person name="Matsumoto H."/>
            <person name="Sakaguchi S."/>
            <person name="Ikegami T."/>
            <person name="Kashiwagi K."/>
            <person name="Fujiwake S."/>
            <person name="Inoue K."/>
            <person name="Togawa Y."/>
            <person name="Izawa M."/>
            <person name="Ohara E."/>
            <person name="Watahiki M."/>
            <person name="Yoneda Y."/>
            <person name="Ishikawa T."/>
            <person name="Ozawa K."/>
            <person name="Tanaka T."/>
            <person name="Matsuura S."/>
            <person name="Kawai J."/>
            <person name="Okazaki Y."/>
            <person name="Muramatsu M."/>
            <person name="Inoue Y."/>
            <person name="Kira A."/>
            <person name="Hayashizaki Y."/>
        </authorList>
    </citation>
    <scope>NUCLEOTIDE SEQUENCE</scope>
    <source>
        <strain evidence="1">C57BL/6J</strain>
        <tissue evidence="1">Retina</tissue>
    </source>
</reference>
<reference evidence="1" key="5">
    <citation type="submission" date="2001-07" db="EMBL/GenBank/DDBJ databases">
        <authorList>
            <person name="Adachi J."/>
            <person name="Aizawa K."/>
            <person name="Akimura T."/>
            <person name="Arakawa T."/>
            <person name="Bono H."/>
            <person name="Carninci P."/>
            <person name="Fukuda S."/>
            <person name="Furuno M."/>
            <person name="Hanagaki T."/>
            <person name="Hara A."/>
            <person name="Hashizume W."/>
            <person name="Hayashida K."/>
            <person name="Hayatsu N."/>
            <person name="Hiramoto K."/>
            <person name="Hiraoka T."/>
            <person name="Hirozane T."/>
            <person name="Hori F."/>
            <person name="Imotani K."/>
            <person name="Ishii Y."/>
            <person name="Itoh M."/>
            <person name="Kagawa I."/>
            <person name="Kasukawa T."/>
            <person name="Katoh H."/>
            <person name="Kawai J."/>
            <person name="Kojima Y."/>
            <person name="Kondo S."/>
            <person name="Konno H."/>
            <person name="Kouda M."/>
            <person name="Koya S."/>
            <person name="Kurihara C."/>
            <person name="Matsuyama T."/>
            <person name="Miyazaki A."/>
            <person name="Murata M."/>
            <person name="Nakamura M."/>
            <person name="Nishi K."/>
            <person name="Nomura K."/>
            <person name="Numazaki R."/>
            <person name="Ohno M."/>
            <person name="Ohsato N."/>
            <person name="Okazaki Y."/>
            <person name="Saito R."/>
            <person name="Saitoh H."/>
            <person name="Sakai C."/>
            <person name="Sakai K."/>
            <person name="Sakazume N."/>
            <person name="Sano H."/>
            <person name="Sasaki D."/>
            <person name="Shibata K."/>
            <person name="Shinagawa A."/>
            <person name="Shiraki T."/>
            <person name="Sogabe Y."/>
            <person name="Tagami M."/>
            <person name="Tagawa A."/>
            <person name="Takahashi F."/>
            <person name="Takaku-Akahira S."/>
            <person name="Takeda Y."/>
            <person name="Tanaka T."/>
            <person name="Tomaru A."/>
            <person name="Toya T."/>
            <person name="Yasunishi A."/>
            <person name="Muramatsu M."/>
            <person name="Hayashizaki Y."/>
        </authorList>
    </citation>
    <scope>NUCLEOTIDE SEQUENCE</scope>
    <source>
        <strain evidence="1">C57BL/6J</strain>
        <tissue evidence="1">Retina</tissue>
    </source>
</reference>
<reference evidence="1" key="6">
    <citation type="journal article" date="2002" name="Nature">
        <title>Analysis of the mouse transcriptome based on functional annotation of 60,770 full-length cDNAs.</title>
        <authorList>
            <consortium name="The FANTOM Consortium and the RIKEN Genome Exploration Research Group Phase I and II Team"/>
        </authorList>
    </citation>
    <scope>NUCLEOTIDE SEQUENCE</scope>
    <source>
        <strain evidence="1">C57BL/6J</strain>
        <tissue evidence="1">Retina</tissue>
    </source>
</reference>
<reference evidence="1" key="1">
    <citation type="journal article" date="1999" name="Methods Enzymol.">
        <title>High-efficiency full-length cDNA cloning.</title>
        <authorList>
            <person name="Carninci P."/>
            <person name="Hayashizaki Y."/>
        </authorList>
    </citation>
    <scope>NUCLEOTIDE SEQUENCE</scope>
    <source>
        <strain evidence="1">C57BL/6J</strain>
        <tissue evidence="1">Retina</tissue>
    </source>
</reference>
<evidence type="ECO:0000313" key="2">
    <source>
        <dbReference type="MGI" id="MGI:5011544"/>
    </source>
</evidence>
<reference evidence="1" key="4">
    <citation type="journal article" date="2001" name="Nature">
        <title>Functional annotation of a full-length mouse cDNA collection.</title>
        <authorList>
            <consortium name="The RIKEN Genome Exploration Research Group Phase II Team and the FANTOM Consortium"/>
        </authorList>
    </citation>
    <scope>NUCLEOTIDE SEQUENCE</scope>
    <source>
        <strain evidence="1">C57BL/6J</strain>
        <tissue evidence="1">Retina</tissue>
    </source>
</reference>